<dbReference type="InterPro" id="IPR052823">
    <property type="entry name" value="SXP/RAL-2_related"/>
</dbReference>
<evidence type="ECO:0000313" key="2">
    <source>
        <dbReference type="EMBL" id="KAL3120689.1"/>
    </source>
</evidence>
<comment type="caution">
    <text evidence="2">The sequence shown here is derived from an EMBL/GenBank/DDBJ whole genome shotgun (WGS) entry which is preliminary data.</text>
</comment>
<dbReference type="PANTHER" id="PTHR21593">
    <property type="entry name" value="PRION-LIKE- Q/N-RICH -DOMAIN-BEARING PROTEIN PROTEIN"/>
    <property type="match status" value="1"/>
</dbReference>
<dbReference type="PANTHER" id="PTHR21593:SF36">
    <property type="entry name" value="DUF148 DOMAIN-CONTAINING PROTEIN-RELATED"/>
    <property type="match status" value="1"/>
</dbReference>
<name>A0ABD2LZQ1_9BILA</name>
<feature type="chain" id="PRO_5044750759" description="DUF148 domain-containing protein" evidence="1">
    <location>
        <begin position="23"/>
        <end position="414"/>
    </location>
</feature>
<dbReference type="EMBL" id="JBICBT010000207">
    <property type="protein sequence ID" value="KAL3120689.1"/>
    <property type="molecule type" value="Genomic_DNA"/>
</dbReference>
<gene>
    <name evidence="2" type="ORF">niasHT_007981</name>
</gene>
<feature type="signal peptide" evidence="1">
    <location>
        <begin position="1"/>
        <end position="22"/>
    </location>
</feature>
<reference evidence="2 3" key="1">
    <citation type="submission" date="2024-10" db="EMBL/GenBank/DDBJ databases">
        <authorList>
            <person name="Kim D."/>
        </authorList>
    </citation>
    <scope>NUCLEOTIDE SEQUENCE [LARGE SCALE GENOMIC DNA]</scope>
    <source>
        <strain evidence="2">BH-2024</strain>
    </source>
</reference>
<evidence type="ECO:0000256" key="1">
    <source>
        <dbReference type="SAM" id="SignalP"/>
    </source>
</evidence>
<dbReference type="Proteomes" id="UP001620626">
    <property type="component" value="Unassembled WGS sequence"/>
</dbReference>
<evidence type="ECO:0000313" key="3">
    <source>
        <dbReference type="Proteomes" id="UP001620626"/>
    </source>
</evidence>
<dbReference type="AlphaFoldDB" id="A0ABD2LZQ1"/>
<organism evidence="2 3">
    <name type="scientific">Heterodera trifolii</name>
    <dbReference type="NCBI Taxonomy" id="157864"/>
    <lineage>
        <taxon>Eukaryota</taxon>
        <taxon>Metazoa</taxon>
        <taxon>Ecdysozoa</taxon>
        <taxon>Nematoda</taxon>
        <taxon>Chromadorea</taxon>
        <taxon>Rhabditida</taxon>
        <taxon>Tylenchina</taxon>
        <taxon>Tylenchomorpha</taxon>
        <taxon>Tylenchoidea</taxon>
        <taxon>Heteroderidae</taxon>
        <taxon>Heteroderinae</taxon>
        <taxon>Heterodera</taxon>
    </lineage>
</organism>
<accession>A0ABD2LZQ1</accession>
<proteinExistence type="predicted"/>
<sequence length="414" mass="45703">MLFLHLPLFFLFLSVRLPFLFSYPQFPSPFAHPPMSPMAGIEPIMPTNFALDGFSRHVSPSGGALPSPNPSMMNSSPFFVGRGIGGGFGGGATTHPMNSLIIRNSPYQMPMPTMPGGASPFPMSQQMGIDGQQQPIFPNGMSIDKNGMGPANAVLPSDIPMDVLVGRQITQNRLDEMGQSVVGSAAMNGRHPFPLGPFLGGSDGGGGRNAPPFGAGGGAFSGDSLTRAMALQQYGQQERSMTQQNQWTMPDQFSPMASPPSMGQSVANAETASDHQQNQNALPAFLRGAPQEQIDEFKRIIRQPNGTYGEQIRLIDALVQRMEPKRQMMYREFMRENDEREQSHRERVHKTVAQMSEKAQEQFAKISATLRNPNVPDQERWDRVLQQYEKMEPELRDEFEQKFKGFPAFSPVSH</sequence>
<protein>
    <recommendedName>
        <fullName evidence="4">DUF148 domain-containing protein</fullName>
    </recommendedName>
</protein>
<evidence type="ECO:0008006" key="4">
    <source>
        <dbReference type="Google" id="ProtNLM"/>
    </source>
</evidence>
<keyword evidence="3" id="KW-1185">Reference proteome</keyword>
<keyword evidence="1" id="KW-0732">Signal</keyword>